<reference evidence="2" key="1">
    <citation type="journal article" date="2021" name="Genome Biol. Evol.">
        <title>A High-Quality Reference Genome for a Parasitic Bivalve with Doubly Uniparental Inheritance (Bivalvia: Unionida).</title>
        <authorList>
            <person name="Smith C.H."/>
        </authorList>
    </citation>
    <scope>NUCLEOTIDE SEQUENCE</scope>
    <source>
        <strain evidence="2">CHS0354</strain>
    </source>
</reference>
<dbReference type="PANTHER" id="PTHR10044">
    <property type="entry name" value="INHIBITOR OF APOPTOSIS"/>
    <property type="match status" value="1"/>
</dbReference>
<proteinExistence type="predicted"/>
<name>A0AAE0T3Z6_9BIVA</name>
<dbReference type="Gene3D" id="1.10.1170.10">
    <property type="entry name" value="Inhibitor Of Apoptosis Protein (2mihbC-IAP-1), Chain A"/>
    <property type="match status" value="1"/>
</dbReference>
<protein>
    <submittedName>
        <fullName evidence="2">Uncharacterized protein</fullName>
    </submittedName>
</protein>
<dbReference type="CDD" id="cd00022">
    <property type="entry name" value="BIR"/>
    <property type="match status" value="1"/>
</dbReference>
<dbReference type="AlphaFoldDB" id="A0AAE0T3Z6"/>
<evidence type="ECO:0000256" key="1">
    <source>
        <dbReference type="SAM" id="MobiDB-lite"/>
    </source>
</evidence>
<reference evidence="2" key="3">
    <citation type="submission" date="2023-05" db="EMBL/GenBank/DDBJ databases">
        <authorList>
            <person name="Smith C.H."/>
        </authorList>
    </citation>
    <scope>NUCLEOTIDE SEQUENCE</scope>
    <source>
        <strain evidence="2">CHS0354</strain>
        <tissue evidence="2">Mantle</tissue>
    </source>
</reference>
<dbReference type="EMBL" id="JAEAOA010001549">
    <property type="protein sequence ID" value="KAK3603365.1"/>
    <property type="molecule type" value="Genomic_DNA"/>
</dbReference>
<dbReference type="InterPro" id="IPR050784">
    <property type="entry name" value="IAP"/>
</dbReference>
<reference evidence="2" key="2">
    <citation type="journal article" date="2021" name="Genome Biol. Evol.">
        <title>Developing a high-quality reference genome for a parasitic bivalve with doubly uniparental inheritance (Bivalvia: Unionida).</title>
        <authorList>
            <person name="Smith C.H."/>
        </authorList>
    </citation>
    <scope>NUCLEOTIDE SEQUENCE</scope>
    <source>
        <strain evidence="2">CHS0354</strain>
        <tissue evidence="2">Mantle</tissue>
    </source>
</reference>
<gene>
    <name evidence="2" type="ORF">CHS0354_025971</name>
</gene>
<sequence>MLQELKEEQHAMFRMDETKGKQDFRDRVEGTRHAHPASDNERLDSFQGWRGQIDQEALVSAGFYYKGKEDAVQCFSCGVVIDNWAKDMDPLVEHVKHAPHCNHLIRLISTENLAKMKEQLFGIKKMRTPTDGPFKWHCTSFTGESVDEEVHVRTPPQVVEQNLQLLHNAESDSDSIRSIGMFSDTEVEGNGIQIGASRFGRGGAEEELHPHVRLPVENTLPRGELNQHECIHGIHEDDNMEDMLQSIAAQSVVQTGCGTEDEVKNAIIDLRRNDKTRILNEKKNKKNP</sequence>
<dbReference type="Proteomes" id="UP001195483">
    <property type="component" value="Unassembled WGS sequence"/>
</dbReference>
<feature type="region of interest" description="Disordered" evidence="1">
    <location>
        <begin position="10"/>
        <end position="42"/>
    </location>
</feature>
<keyword evidence="3" id="KW-1185">Reference proteome</keyword>
<evidence type="ECO:0000313" key="3">
    <source>
        <dbReference type="Proteomes" id="UP001195483"/>
    </source>
</evidence>
<dbReference type="SUPFAM" id="SSF57924">
    <property type="entry name" value="Inhibitor of apoptosis (IAP) repeat"/>
    <property type="match status" value="1"/>
</dbReference>
<dbReference type="PROSITE" id="PS50143">
    <property type="entry name" value="BIR_REPEAT_2"/>
    <property type="match status" value="1"/>
</dbReference>
<dbReference type="InterPro" id="IPR001370">
    <property type="entry name" value="BIR_rpt"/>
</dbReference>
<organism evidence="2 3">
    <name type="scientific">Potamilus streckersoni</name>
    <dbReference type="NCBI Taxonomy" id="2493646"/>
    <lineage>
        <taxon>Eukaryota</taxon>
        <taxon>Metazoa</taxon>
        <taxon>Spiralia</taxon>
        <taxon>Lophotrochozoa</taxon>
        <taxon>Mollusca</taxon>
        <taxon>Bivalvia</taxon>
        <taxon>Autobranchia</taxon>
        <taxon>Heteroconchia</taxon>
        <taxon>Palaeoheterodonta</taxon>
        <taxon>Unionida</taxon>
        <taxon>Unionoidea</taxon>
        <taxon>Unionidae</taxon>
        <taxon>Ambleminae</taxon>
        <taxon>Lampsilini</taxon>
        <taxon>Potamilus</taxon>
    </lineage>
</organism>
<comment type="caution">
    <text evidence="2">The sequence shown here is derived from an EMBL/GenBank/DDBJ whole genome shotgun (WGS) entry which is preliminary data.</text>
</comment>
<dbReference type="SMART" id="SM00238">
    <property type="entry name" value="BIR"/>
    <property type="match status" value="1"/>
</dbReference>
<accession>A0AAE0T3Z6</accession>
<evidence type="ECO:0000313" key="2">
    <source>
        <dbReference type="EMBL" id="KAK3603365.1"/>
    </source>
</evidence>
<dbReference type="Pfam" id="PF00653">
    <property type="entry name" value="BIR"/>
    <property type="match status" value="1"/>
</dbReference>